<organism evidence="2 3">
    <name type="scientific">Protopolystoma xenopodis</name>
    <dbReference type="NCBI Taxonomy" id="117903"/>
    <lineage>
        <taxon>Eukaryota</taxon>
        <taxon>Metazoa</taxon>
        <taxon>Spiralia</taxon>
        <taxon>Lophotrochozoa</taxon>
        <taxon>Platyhelminthes</taxon>
        <taxon>Monogenea</taxon>
        <taxon>Polyopisthocotylea</taxon>
        <taxon>Polystomatidea</taxon>
        <taxon>Polystomatidae</taxon>
        <taxon>Protopolystoma</taxon>
    </lineage>
</organism>
<feature type="compositionally biased region" description="Basic residues" evidence="1">
    <location>
        <begin position="34"/>
        <end position="46"/>
    </location>
</feature>
<dbReference type="AlphaFoldDB" id="A0A448WWZ1"/>
<proteinExistence type="predicted"/>
<comment type="caution">
    <text evidence="2">The sequence shown here is derived from an EMBL/GenBank/DDBJ whole genome shotgun (WGS) entry which is preliminary data.</text>
</comment>
<dbReference type="EMBL" id="CAAALY010055826">
    <property type="protein sequence ID" value="VEL22333.1"/>
    <property type="molecule type" value="Genomic_DNA"/>
</dbReference>
<dbReference type="Proteomes" id="UP000784294">
    <property type="component" value="Unassembled WGS sequence"/>
</dbReference>
<keyword evidence="3" id="KW-1185">Reference proteome</keyword>
<evidence type="ECO:0000256" key="1">
    <source>
        <dbReference type="SAM" id="MobiDB-lite"/>
    </source>
</evidence>
<evidence type="ECO:0000313" key="3">
    <source>
        <dbReference type="Proteomes" id="UP000784294"/>
    </source>
</evidence>
<feature type="compositionally biased region" description="Basic residues" evidence="1">
    <location>
        <begin position="61"/>
        <end position="72"/>
    </location>
</feature>
<accession>A0A448WWZ1</accession>
<name>A0A448WWZ1_9PLAT</name>
<protein>
    <submittedName>
        <fullName evidence="2">Uncharacterized protein</fullName>
    </submittedName>
</protein>
<feature type="compositionally biased region" description="Acidic residues" evidence="1">
    <location>
        <begin position="76"/>
        <end position="86"/>
    </location>
</feature>
<sequence>MTARHVGLTRSAPLGILIRYRRHTGNSDAGGEVKRRHRHHRKHKPRHPGEGDEANSNNSSHPHHGHLKHRHHPNEELDEGDEGEEDGVVKKQVTRGDRTPVTFSVDPESEVLLNRRPEFGKGSLN</sequence>
<gene>
    <name evidence="2" type="ORF">PXEA_LOCUS15773</name>
</gene>
<evidence type="ECO:0000313" key="2">
    <source>
        <dbReference type="EMBL" id="VEL22333.1"/>
    </source>
</evidence>
<reference evidence="2" key="1">
    <citation type="submission" date="2018-11" db="EMBL/GenBank/DDBJ databases">
        <authorList>
            <consortium name="Pathogen Informatics"/>
        </authorList>
    </citation>
    <scope>NUCLEOTIDE SEQUENCE</scope>
</reference>
<feature type="region of interest" description="Disordered" evidence="1">
    <location>
        <begin position="1"/>
        <end position="125"/>
    </location>
</feature>